<dbReference type="AlphaFoldDB" id="A0A1G2HJA0"/>
<dbReference type="Proteomes" id="UP000178509">
    <property type="component" value="Unassembled WGS sequence"/>
</dbReference>
<keyword evidence="2" id="KW-0812">Transmembrane</keyword>
<dbReference type="Pfam" id="PF07963">
    <property type="entry name" value="N_methyl"/>
    <property type="match status" value="1"/>
</dbReference>
<comment type="caution">
    <text evidence="3">The sequence shown here is derived from an EMBL/GenBank/DDBJ whole genome shotgun (WGS) entry which is preliminary data.</text>
</comment>
<keyword evidence="2" id="KW-0472">Membrane</keyword>
<dbReference type="NCBIfam" id="TIGR02532">
    <property type="entry name" value="IV_pilin_GFxxxE"/>
    <property type="match status" value="1"/>
</dbReference>
<proteinExistence type="predicted"/>
<keyword evidence="2" id="KW-1133">Transmembrane helix</keyword>
<feature type="compositionally biased region" description="Low complexity" evidence="1">
    <location>
        <begin position="203"/>
        <end position="212"/>
    </location>
</feature>
<evidence type="ECO:0000313" key="3">
    <source>
        <dbReference type="EMBL" id="OGZ62499.1"/>
    </source>
</evidence>
<protein>
    <recommendedName>
        <fullName evidence="5">Prepilin-type N-terminal cleavage/methylation domain-containing protein</fullName>
    </recommendedName>
</protein>
<feature type="compositionally biased region" description="Basic and acidic residues" evidence="1">
    <location>
        <begin position="220"/>
        <end position="230"/>
    </location>
</feature>
<dbReference type="STRING" id="1802164.A3H51_01595"/>
<feature type="region of interest" description="Disordered" evidence="1">
    <location>
        <begin position="203"/>
        <end position="239"/>
    </location>
</feature>
<dbReference type="InterPro" id="IPR012902">
    <property type="entry name" value="N_methyl_site"/>
</dbReference>
<feature type="transmembrane region" description="Helical" evidence="2">
    <location>
        <begin position="12"/>
        <end position="34"/>
    </location>
</feature>
<evidence type="ECO:0000256" key="1">
    <source>
        <dbReference type="SAM" id="MobiDB-lite"/>
    </source>
</evidence>
<name>A0A1G2HJA0_9BACT</name>
<sequence>MFANFFNKKSGFTVAELIVSLAILVIIATIITTFQRDVFMINRGLVVQLKAQDDIRKTIEGMTAEMRNMSPSELGGYPIEAAEASSFIFYSDIDSDSIAERVRYFIDGDNLKKGIVEPTGDPLEYVIGNEVVSVIAENLTSQAKPLFGYFNRTYVGEEEEAPEGLTNIEVRFRGQTNLGNEEVRIDDVAVVGDTVTIFSDSFGSSNSNDVSGWVETEQDSSSHARIDTSESRPGSPTTGHVRLEFGASITKQINVTGYQDISLQYYWRGDDDAESSDEFIVEWREVGEENFTILDIYGADPSGCGWRSCPWSTLVTSQLEMQGEETPSYIAEEIIDIAFVEINLAIEKSALLGNIPISAESGVTLRNLRRGL</sequence>
<organism evidence="3 4">
    <name type="scientific">Candidatus Spechtbacteria bacterium RIFCSPLOWO2_02_FULL_38_8</name>
    <dbReference type="NCBI Taxonomy" id="1802164"/>
    <lineage>
        <taxon>Bacteria</taxon>
        <taxon>Candidatus Spechtiibacteriota</taxon>
    </lineage>
</organism>
<accession>A0A1G2HJA0</accession>
<evidence type="ECO:0000256" key="2">
    <source>
        <dbReference type="SAM" id="Phobius"/>
    </source>
</evidence>
<evidence type="ECO:0008006" key="5">
    <source>
        <dbReference type="Google" id="ProtNLM"/>
    </source>
</evidence>
<evidence type="ECO:0000313" key="4">
    <source>
        <dbReference type="Proteomes" id="UP000178509"/>
    </source>
</evidence>
<dbReference type="EMBL" id="MHOJ01000019">
    <property type="protein sequence ID" value="OGZ62499.1"/>
    <property type="molecule type" value="Genomic_DNA"/>
</dbReference>
<reference evidence="3 4" key="1">
    <citation type="journal article" date="2016" name="Nat. Commun.">
        <title>Thousands of microbial genomes shed light on interconnected biogeochemical processes in an aquifer system.</title>
        <authorList>
            <person name="Anantharaman K."/>
            <person name="Brown C.T."/>
            <person name="Hug L.A."/>
            <person name="Sharon I."/>
            <person name="Castelle C.J."/>
            <person name="Probst A.J."/>
            <person name="Thomas B.C."/>
            <person name="Singh A."/>
            <person name="Wilkins M.J."/>
            <person name="Karaoz U."/>
            <person name="Brodie E.L."/>
            <person name="Williams K.H."/>
            <person name="Hubbard S.S."/>
            <person name="Banfield J.F."/>
        </authorList>
    </citation>
    <scope>NUCLEOTIDE SEQUENCE [LARGE SCALE GENOMIC DNA]</scope>
</reference>
<gene>
    <name evidence="3" type="ORF">A3H51_01595</name>
</gene>